<dbReference type="CDD" id="cd09487">
    <property type="entry name" value="SAM_superfamily"/>
    <property type="match status" value="1"/>
</dbReference>
<gene>
    <name evidence="6" type="primary">FYV4</name>
    <name evidence="6" type="ORF">CFO_g2171</name>
</gene>
<dbReference type="PANTHER" id="PTHR28235:SF1">
    <property type="entry name" value="SMALL RIBOSOMAL SUBUNIT PROTEIN MS41"/>
    <property type="match status" value="1"/>
</dbReference>
<dbReference type="OrthoDB" id="18595at2759"/>
<dbReference type="Proteomes" id="UP000034841">
    <property type="component" value="Unassembled WGS sequence"/>
</dbReference>
<dbReference type="SMART" id="SM01238">
    <property type="entry name" value="IGR"/>
    <property type="match status" value="1"/>
</dbReference>
<accession>A0A0F8CXV1</accession>
<dbReference type="SUPFAM" id="SSF47769">
    <property type="entry name" value="SAM/Pointed domain"/>
    <property type="match status" value="1"/>
</dbReference>
<evidence type="ECO:0000313" key="7">
    <source>
        <dbReference type="Proteomes" id="UP000034841"/>
    </source>
</evidence>
<evidence type="ECO:0000256" key="1">
    <source>
        <dbReference type="ARBA" id="ARBA00004173"/>
    </source>
</evidence>
<comment type="subcellular location">
    <subcellularLocation>
        <location evidence="1">Mitochondrion</location>
    </subcellularLocation>
</comment>
<proteinExistence type="inferred from homology"/>
<organism evidence="6 7">
    <name type="scientific">Ceratocystis fimbriata f. sp. platani</name>
    <dbReference type="NCBI Taxonomy" id="88771"/>
    <lineage>
        <taxon>Eukaryota</taxon>
        <taxon>Fungi</taxon>
        <taxon>Dikarya</taxon>
        <taxon>Ascomycota</taxon>
        <taxon>Pezizomycotina</taxon>
        <taxon>Sordariomycetes</taxon>
        <taxon>Hypocreomycetidae</taxon>
        <taxon>Microascales</taxon>
        <taxon>Ceratocystidaceae</taxon>
        <taxon>Ceratocystis</taxon>
    </lineage>
</organism>
<dbReference type="AlphaFoldDB" id="A0A0F8CXV1"/>
<sequence length="248" mass="27493">MASLRLPRFLASASFRPVPSSIPASAHITSATVRQLHASQASHNIPPTPAASLSALGSSSRVPAPIPLIPDVPTFLRVIGRDLVQYADKFPSWEALFTLSSEQLRELGIEPARSRKYLLQWLQRYRNGELGPGGDFKYVEDGKATLVVDHDLGTDVKKVVNVPYGKTIEEAGGEKVRVRGYSVKGAQTISGPYALPSGRETATMTVVDRMWEFRQGQKVDGGERRKTEIRFKRRIAERRARREAEEGR</sequence>
<evidence type="ECO:0000313" key="6">
    <source>
        <dbReference type="EMBL" id="KKF95482.1"/>
    </source>
</evidence>
<dbReference type="GO" id="GO:0005739">
    <property type="term" value="C:mitochondrion"/>
    <property type="evidence" value="ECO:0007669"/>
    <property type="project" value="UniProtKB-SubCell"/>
</dbReference>
<dbReference type="Pfam" id="PF09597">
    <property type="entry name" value="SAM_Ribosomal_mS41"/>
    <property type="match status" value="1"/>
</dbReference>
<reference evidence="6 7" key="1">
    <citation type="submission" date="2015-04" db="EMBL/GenBank/DDBJ databases">
        <title>Genome sequence of Ceratocystis platani, a major pathogen of plane trees.</title>
        <authorList>
            <person name="Belbahri L."/>
        </authorList>
    </citation>
    <scope>NUCLEOTIDE SEQUENCE [LARGE SCALE GENOMIC DNA]</scope>
    <source>
        <strain evidence="6 7">CFO</strain>
    </source>
</reference>
<keyword evidence="3" id="KW-0496">Mitochondrion</keyword>
<evidence type="ECO:0000256" key="3">
    <source>
        <dbReference type="ARBA" id="ARBA00023128"/>
    </source>
</evidence>
<keyword evidence="7" id="KW-1185">Reference proteome</keyword>
<dbReference type="EMBL" id="LBBL01000093">
    <property type="protein sequence ID" value="KKF95482.1"/>
    <property type="molecule type" value="Genomic_DNA"/>
</dbReference>
<protein>
    <recommendedName>
        <fullName evidence="4">Small ribosomal subunit protein mS41</fullName>
    </recommendedName>
</protein>
<feature type="domain" description="Small ribosomal subunit protein mS41 SAM" evidence="5">
    <location>
        <begin position="72"/>
        <end position="128"/>
    </location>
</feature>
<dbReference type="InterPro" id="IPR019083">
    <property type="entry name" value="SAM_Ribosomal_mS41"/>
</dbReference>
<evidence type="ECO:0000256" key="4">
    <source>
        <dbReference type="ARBA" id="ARBA00035129"/>
    </source>
</evidence>
<evidence type="ECO:0000259" key="5">
    <source>
        <dbReference type="SMART" id="SM01238"/>
    </source>
</evidence>
<dbReference type="PANTHER" id="PTHR28235">
    <property type="entry name" value="PROTEIN FYV4, MITOCHONDRIAL"/>
    <property type="match status" value="1"/>
</dbReference>
<name>A0A0F8CXV1_CERFI</name>
<dbReference type="InterPro" id="IPR013761">
    <property type="entry name" value="SAM/pointed_sf"/>
</dbReference>
<comment type="caution">
    <text evidence="6">The sequence shown here is derived from an EMBL/GenBank/DDBJ whole genome shotgun (WGS) entry which is preliminary data.</text>
</comment>
<evidence type="ECO:0000256" key="2">
    <source>
        <dbReference type="ARBA" id="ARBA00010492"/>
    </source>
</evidence>
<dbReference type="InterPro" id="IPR039603">
    <property type="entry name" value="Ribosomal_mS41"/>
</dbReference>
<comment type="similarity">
    <text evidence="2">Belongs to the mitochondrion-specific ribosomal protein mS41 family.</text>
</comment>